<dbReference type="Gene3D" id="3.40.190.10">
    <property type="entry name" value="Periplasmic binding protein-like II"/>
    <property type="match status" value="2"/>
</dbReference>
<organism evidence="2 3">
    <name type="scientific">Amphritea opalescens</name>
    <dbReference type="NCBI Taxonomy" id="2490544"/>
    <lineage>
        <taxon>Bacteria</taxon>
        <taxon>Pseudomonadati</taxon>
        <taxon>Pseudomonadota</taxon>
        <taxon>Gammaproteobacteria</taxon>
        <taxon>Oceanospirillales</taxon>
        <taxon>Oceanospirillaceae</taxon>
        <taxon>Amphritea</taxon>
    </lineage>
</organism>
<protein>
    <submittedName>
        <fullName evidence="2">TAXI family TRAP transporter solute-binding subunit</fullName>
    </submittedName>
</protein>
<dbReference type="RefSeq" id="WP_126158833.1">
    <property type="nucleotide sequence ID" value="NZ_RQXW01000009.1"/>
</dbReference>
<dbReference type="NCBIfam" id="TIGR02122">
    <property type="entry name" value="TRAP_TAXI"/>
    <property type="match status" value="1"/>
</dbReference>
<reference evidence="2 3" key="1">
    <citation type="submission" date="2018-11" db="EMBL/GenBank/DDBJ databases">
        <title>The draft genome sequence of Amphritea opalescens ANRC-JH13T.</title>
        <authorList>
            <person name="Fang Z."/>
            <person name="Zhang Y."/>
            <person name="Han X."/>
        </authorList>
    </citation>
    <scope>NUCLEOTIDE SEQUENCE [LARGE SCALE GENOMIC DNA]</scope>
    <source>
        <strain evidence="2 3">ANRC-JH13</strain>
    </source>
</reference>
<dbReference type="OrthoDB" id="9780180at2"/>
<keyword evidence="1" id="KW-0732">Signal</keyword>
<dbReference type="PANTHER" id="PTHR42941:SF1">
    <property type="entry name" value="SLL1037 PROTEIN"/>
    <property type="match status" value="1"/>
</dbReference>
<gene>
    <name evidence="2" type="ORF">EH243_11615</name>
</gene>
<name>A0A430KQ38_9GAMM</name>
<comment type="caution">
    <text evidence="2">The sequence shown here is derived from an EMBL/GenBank/DDBJ whole genome shotgun (WGS) entry which is preliminary data.</text>
</comment>
<evidence type="ECO:0000313" key="2">
    <source>
        <dbReference type="EMBL" id="RTE65580.1"/>
    </source>
</evidence>
<dbReference type="CDD" id="cd13520">
    <property type="entry name" value="PBP2_TAXI_TRAP"/>
    <property type="match status" value="1"/>
</dbReference>
<feature type="chain" id="PRO_5019212488" evidence="1">
    <location>
        <begin position="31"/>
        <end position="342"/>
    </location>
</feature>
<dbReference type="PANTHER" id="PTHR42941">
    <property type="entry name" value="SLL1037 PROTEIN"/>
    <property type="match status" value="1"/>
</dbReference>
<dbReference type="Pfam" id="PF16868">
    <property type="entry name" value="NMT1_3"/>
    <property type="match status" value="1"/>
</dbReference>
<sequence>MQSSKRTLIKGIGLAVTLSAALGGTTMVQAAENRSYILATASTGGTYYPVGVALATLTKVKLEPKHKVSLSAINSAGSGENIKLLSENEAQFAILQGLYGAWAWNGEGAFAQSGPKKHLRSVSMLWQNVEQFAIKTDLTKTGTVDDLAGLDGKKFSIGKKNSGTEGSGLQILGGLGVKADSLDMAYMGYGPSADALQNGTIVGMNIPSGVPTSAITRAYASLGSDMTVLNFTDEQIKKANGNYQLWTRFVIPANTYPGQVKDINTMAQPNFLAVRDDISEEDVYLLTKAVYENLSFLNGIHKATKAMSLEKAIAGLPLPLHPGAARYYKEVGLTIPAHLIAE</sequence>
<dbReference type="EMBL" id="RQXW01000009">
    <property type="protein sequence ID" value="RTE65580.1"/>
    <property type="molecule type" value="Genomic_DNA"/>
</dbReference>
<dbReference type="InterPro" id="IPR011852">
    <property type="entry name" value="TRAP_TAXI"/>
</dbReference>
<dbReference type="SUPFAM" id="SSF53850">
    <property type="entry name" value="Periplasmic binding protein-like II"/>
    <property type="match status" value="1"/>
</dbReference>
<feature type="signal peptide" evidence="1">
    <location>
        <begin position="1"/>
        <end position="30"/>
    </location>
</feature>
<evidence type="ECO:0000256" key="1">
    <source>
        <dbReference type="SAM" id="SignalP"/>
    </source>
</evidence>
<proteinExistence type="predicted"/>
<dbReference type="AlphaFoldDB" id="A0A430KQ38"/>
<keyword evidence="3" id="KW-1185">Reference proteome</keyword>
<evidence type="ECO:0000313" key="3">
    <source>
        <dbReference type="Proteomes" id="UP000283087"/>
    </source>
</evidence>
<accession>A0A430KQ38</accession>
<dbReference type="Proteomes" id="UP000283087">
    <property type="component" value="Unassembled WGS sequence"/>
</dbReference>